<organism evidence="2 3">
    <name type="scientific">Hydrogenophaga borbori</name>
    <dbReference type="NCBI Taxonomy" id="2294117"/>
    <lineage>
        <taxon>Bacteria</taxon>
        <taxon>Pseudomonadati</taxon>
        <taxon>Pseudomonadota</taxon>
        <taxon>Betaproteobacteria</taxon>
        <taxon>Burkholderiales</taxon>
        <taxon>Comamonadaceae</taxon>
        <taxon>Hydrogenophaga</taxon>
    </lineage>
</organism>
<comment type="caution">
    <text evidence="2">The sequence shown here is derived from an EMBL/GenBank/DDBJ whole genome shotgun (WGS) entry which is preliminary data.</text>
</comment>
<sequence>MQTTFPRMLRDHAKQRPDAPAMREKAYGIWQTTSWGEMLRLVRGLACGLHEAGLRRGEHLVV</sequence>
<dbReference type="AlphaFoldDB" id="A0A372EET1"/>
<feature type="compositionally biased region" description="Basic and acidic residues" evidence="1">
    <location>
        <begin position="8"/>
        <end position="20"/>
    </location>
</feature>
<evidence type="ECO:0008006" key="4">
    <source>
        <dbReference type="Google" id="ProtNLM"/>
    </source>
</evidence>
<feature type="region of interest" description="Disordered" evidence="1">
    <location>
        <begin position="1"/>
        <end position="20"/>
    </location>
</feature>
<protein>
    <recommendedName>
        <fullName evidence="4">Long-chain fatty acid--CoA ligase</fullName>
    </recommendedName>
</protein>
<evidence type="ECO:0000313" key="2">
    <source>
        <dbReference type="EMBL" id="RFP76930.1"/>
    </source>
</evidence>
<feature type="non-terminal residue" evidence="2">
    <location>
        <position position="62"/>
    </location>
</feature>
<dbReference type="RefSeq" id="WP_147326282.1">
    <property type="nucleotide sequence ID" value="NZ_QVLS01000014.1"/>
</dbReference>
<name>A0A372EET1_9BURK</name>
<keyword evidence="3" id="KW-1185">Reference proteome</keyword>
<reference evidence="2 3" key="1">
    <citation type="submission" date="2018-08" db="EMBL/GenBank/DDBJ databases">
        <title>Hydrogenophaga sp. LA-38 isolated from sludge.</title>
        <authorList>
            <person name="Im W.-T."/>
        </authorList>
    </citation>
    <scope>NUCLEOTIDE SEQUENCE [LARGE SCALE GENOMIC DNA]</scope>
    <source>
        <strain evidence="2 3">LA-38</strain>
    </source>
</reference>
<proteinExistence type="predicted"/>
<evidence type="ECO:0000313" key="3">
    <source>
        <dbReference type="Proteomes" id="UP000261931"/>
    </source>
</evidence>
<dbReference type="EMBL" id="QVLS01000014">
    <property type="protein sequence ID" value="RFP76930.1"/>
    <property type="molecule type" value="Genomic_DNA"/>
</dbReference>
<dbReference type="Gene3D" id="3.40.50.980">
    <property type="match status" value="1"/>
</dbReference>
<gene>
    <name evidence="2" type="ORF">DY262_19925</name>
</gene>
<dbReference type="SUPFAM" id="SSF56801">
    <property type="entry name" value="Acetyl-CoA synthetase-like"/>
    <property type="match status" value="1"/>
</dbReference>
<accession>A0A372EET1</accession>
<evidence type="ECO:0000256" key="1">
    <source>
        <dbReference type="SAM" id="MobiDB-lite"/>
    </source>
</evidence>
<dbReference type="Proteomes" id="UP000261931">
    <property type="component" value="Unassembled WGS sequence"/>
</dbReference>